<evidence type="ECO:0000313" key="2">
    <source>
        <dbReference type="EMBL" id="KMZ65683.1"/>
    </source>
</evidence>
<proteinExistence type="predicted"/>
<reference evidence="3" key="1">
    <citation type="journal article" date="2016" name="Nature">
        <title>The genome of the seagrass Zostera marina reveals angiosperm adaptation to the sea.</title>
        <authorList>
            <person name="Olsen J.L."/>
            <person name="Rouze P."/>
            <person name="Verhelst B."/>
            <person name="Lin Y.-C."/>
            <person name="Bayer T."/>
            <person name="Collen J."/>
            <person name="Dattolo E."/>
            <person name="De Paoli E."/>
            <person name="Dittami S."/>
            <person name="Maumus F."/>
            <person name="Michel G."/>
            <person name="Kersting A."/>
            <person name="Lauritano C."/>
            <person name="Lohaus R."/>
            <person name="Toepel M."/>
            <person name="Tonon T."/>
            <person name="Vanneste K."/>
            <person name="Amirebrahimi M."/>
            <person name="Brakel J."/>
            <person name="Bostroem C."/>
            <person name="Chovatia M."/>
            <person name="Grimwood J."/>
            <person name="Jenkins J.W."/>
            <person name="Jueterbock A."/>
            <person name="Mraz A."/>
            <person name="Stam W.T."/>
            <person name="Tice H."/>
            <person name="Bornberg-Bauer E."/>
            <person name="Green P.J."/>
            <person name="Pearson G.A."/>
            <person name="Procaccini G."/>
            <person name="Duarte C.M."/>
            <person name="Schmutz J."/>
            <person name="Reusch T.B.H."/>
            <person name="Van de Peer Y."/>
        </authorList>
    </citation>
    <scope>NUCLEOTIDE SEQUENCE [LARGE SCALE GENOMIC DNA]</scope>
    <source>
        <strain evidence="3">cv. Finnish</strain>
    </source>
</reference>
<comment type="caution">
    <text evidence="2">The sequence shown here is derived from an EMBL/GenBank/DDBJ whole genome shotgun (WGS) entry which is preliminary data.</text>
</comment>
<evidence type="ECO:0000313" key="3">
    <source>
        <dbReference type="Proteomes" id="UP000036987"/>
    </source>
</evidence>
<keyword evidence="3" id="KW-1185">Reference proteome</keyword>
<protein>
    <recommendedName>
        <fullName evidence="4">Hydroxyproline-rich glycoprotein family protein</fullName>
    </recommendedName>
</protein>
<dbReference type="InterPro" id="IPR040420">
    <property type="entry name" value="At1g76660-like"/>
</dbReference>
<name>A0A0K9P9E3_ZOSMR</name>
<dbReference type="AlphaFoldDB" id="A0A0K9P9E3"/>
<dbReference type="PANTHER" id="PTHR31798:SF10">
    <property type="entry name" value="OS02G0822000 PROTEIN"/>
    <property type="match status" value="1"/>
</dbReference>
<dbReference type="Proteomes" id="UP000036987">
    <property type="component" value="Unassembled WGS sequence"/>
</dbReference>
<dbReference type="PANTHER" id="PTHR31798">
    <property type="entry name" value="HYDROXYPROLINE-RICH GLYCOPROTEIN-LIKE"/>
    <property type="match status" value="1"/>
</dbReference>
<dbReference type="EMBL" id="LFYR01001018">
    <property type="protein sequence ID" value="KMZ65683.1"/>
    <property type="molecule type" value="Genomic_DNA"/>
</dbReference>
<organism evidence="2 3">
    <name type="scientific">Zostera marina</name>
    <name type="common">Eelgrass</name>
    <dbReference type="NCBI Taxonomy" id="29655"/>
    <lineage>
        <taxon>Eukaryota</taxon>
        <taxon>Viridiplantae</taxon>
        <taxon>Streptophyta</taxon>
        <taxon>Embryophyta</taxon>
        <taxon>Tracheophyta</taxon>
        <taxon>Spermatophyta</taxon>
        <taxon>Magnoliopsida</taxon>
        <taxon>Liliopsida</taxon>
        <taxon>Zosteraceae</taxon>
        <taxon>Zostera</taxon>
    </lineage>
</organism>
<feature type="region of interest" description="Disordered" evidence="1">
    <location>
        <begin position="311"/>
        <end position="337"/>
    </location>
</feature>
<accession>A0A0K9P9E3</accession>
<evidence type="ECO:0000256" key="1">
    <source>
        <dbReference type="SAM" id="MobiDB-lite"/>
    </source>
</evidence>
<dbReference type="STRING" id="29655.A0A0K9P9E3"/>
<dbReference type="OrthoDB" id="1927968at2759"/>
<gene>
    <name evidence="2" type="ORF">ZOSMA_312G00010</name>
</gene>
<evidence type="ECO:0008006" key="4">
    <source>
        <dbReference type="Google" id="ProtNLM"/>
    </source>
</evidence>
<sequence length="337" mass="36193">MNNSVATVNAAAAAIMEDRAESRIQQVSSPHRRRRKSGWLSLYWCFGQPSKRINHTVIPESSNPAIIPQTATAAAATVTTTAPDYLSSSSHTLLPFVAPPSSPASFLHTEPPSAVDSPVGLFSVTSSVSYPNSGNIIRPSSSIFVIGPYAHETQVVSPPAFTTEPSTAPFTPSPENGGVNQPLTTPPSPEVPFAKLLMSSWESSNTKKGDYGSEFHTYQLYPGSPIGTLISPNSVRSGTSSPLPDLDFHNSSFSPFPIASNTPSKHGSGYSRYSFQLTDEELEGKFLEKKPVEVVEDGSCHESPEKLVSGKEFKFDNADDETKEEGVGPDWWTGFGP</sequence>